<dbReference type="PANTHER" id="PTHR31814:SF2">
    <property type="entry name" value="PHOSPHOMEVALONATE KINASE"/>
    <property type="match status" value="1"/>
</dbReference>
<dbReference type="NCBIfam" id="TIGR01220">
    <property type="entry name" value="Pmev_kin_Gr_pos"/>
    <property type="match status" value="1"/>
</dbReference>
<proteinExistence type="predicted"/>
<reference evidence="9" key="1">
    <citation type="submission" date="2018-03" db="EMBL/GenBank/DDBJ databases">
        <authorList>
            <person name="Nunes O.C."/>
            <person name="Lopes A.R."/>
            <person name="Froufe H."/>
            <person name="Munoz-Merida A."/>
            <person name="Barroso C."/>
            <person name="Egas C."/>
        </authorList>
    </citation>
    <scope>NUCLEOTIDE SEQUENCE</scope>
    <source>
        <strain evidence="9">ON4</strain>
    </source>
</reference>
<accession>A0ABT7CA93</accession>
<feature type="domain" description="GHMP kinase N-terminal" evidence="7">
    <location>
        <begin position="75"/>
        <end position="169"/>
    </location>
</feature>
<organism evidence="9 10">
    <name type="scientific">Gulosibacter molinativorax</name>
    <dbReference type="NCBI Taxonomy" id="256821"/>
    <lineage>
        <taxon>Bacteria</taxon>
        <taxon>Bacillati</taxon>
        <taxon>Actinomycetota</taxon>
        <taxon>Actinomycetes</taxon>
        <taxon>Micrococcales</taxon>
        <taxon>Microbacteriaceae</taxon>
        <taxon>Gulosibacter</taxon>
    </lineage>
</organism>
<protein>
    <recommendedName>
        <fullName evidence="2">phosphomevalonate kinase</fullName>
        <ecNumber evidence="2">2.7.4.2</ecNumber>
    </recommendedName>
</protein>
<dbReference type="InterPro" id="IPR035102">
    <property type="entry name" value="Phosphomevalonate_kinase"/>
</dbReference>
<keyword evidence="6" id="KW-0067">ATP-binding</keyword>
<dbReference type="InterPro" id="IPR005917">
    <property type="entry name" value="Pmev_kinase_bact"/>
</dbReference>
<dbReference type="InterPro" id="IPR013750">
    <property type="entry name" value="GHMP_kinase_C_dom"/>
</dbReference>
<reference evidence="9" key="2">
    <citation type="journal article" date="2022" name="Sci. Rep.">
        <title>In silico prediction of the enzymes involved in the degradation of the herbicide molinate by Gulosibacter molinativorax ON4T.</title>
        <authorList>
            <person name="Lopes A.R."/>
            <person name="Bunin E."/>
            <person name="Viana A.T."/>
            <person name="Froufe H."/>
            <person name="Munoz-Merida A."/>
            <person name="Pinho D."/>
            <person name="Figueiredo J."/>
            <person name="Barroso C."/>
            <person name="Vaz-Moreira I."/>
            <person name="Bellanger X."/>
            <person name="Egas C."/>
            <person name="Nunes O.C."/>
        </authorList>
    </citation>
    <scope>NUCLEOTIDE SEQUENCE</scope>
    <source>
        <strain evidence="9">ON4</strain>
    </source>
</reference>
<dbReference type="Gene3D" id="3.30.70.890">
    <property type="entry name" value="GHMP kinase, C-terminal domain"/>
    <property type="match status" value="1"/>
</dbReference>
<evidence type="ECO:0000259" key="8">
    <source>
        <dbReference type="Pfam" id="PF08544"/>
    </source>
</evidence>
<gene>
    <name evidence="9" type="ORF">C7K25_09850</name>
</gene>
<dbReference type="Pfam" id="PF08544">
    <property type="entry name" value="GHMP_kinases_C"/>
    <property type="match status" value="1"/>
</dbReference>
<dbReference type="Proteomes" id="UP001170379">
    <property type="component" value="Unassembled WGS sequence"/>
</dbReference>
<dbReference type="InterPro" id="IPR036554">
    <property type="entry name" value="GHMP_kinase_C_sf"/>
</dbReference>
<dbReference type="EC" id="2.7.4.2" evidence="2"/>
<evidence type="ECO:0000313" key="10">
    <source>
        <dbReference type="Proteomes" id="UP001170379"/>
    </source>
</evidence>
<dbReference type="PRINTS" id="PR00959">
    <property type="entry name" value="MEVGALKINASE"/>
</dbReference>
<dbReference type="GO" id="GO:0016301">
    <property type="term" value="F:kinase activity"/>
    <property type="evidence" value="ECO:0007669"/>
    <property type="project" value="UniProtKB-KW"/>
</dbReference>
<keyword evidence="10" id="KW-1185">Reference proteome</keyword>
<dbReference type="Gene3D" id="3.30.230.10">
    <property type="match status" value="1"/>
</dbReference>
<dbReference type="SUPFAM" id="SSF55060">
    <property type="entry name" value="GHMP Kinase, C-terminal domain"/>
    <property type="match status" value="1"/>
</dbReference>
<comment type="pathway">
    <text evidence="1">Isoprenoid biosynthesis; isopentenyl diphosphate biosynthesis via mevalonate pathway; isopentenyl diphosphate from (R)-mevalonate: step 2/3.</text>
</comment>
<evidence type="ECO:0000256" key="4">
    <source>
        <dbReference type="ARBA" id="ARBA00022741"/>
    </source>
</evidence>
<dbReference type="Pfam" id="PF00288">
    <property type="entry name" value="GHMP_kinases_N"/>
    <property type="match status" value="1"/>
</dbReference>
<dbReference type="EMBL" id="PXVD01000015">
    <property type="protein sequence ID" value="MDJ1371667.1"/>
    <property type="molecule type" value="Genomic_DNA"/>
</dbReference>
<evidence type="ECO:0000256" key="6">
    <source>
        <dbReference type="ARBA" id="ARBA00022840"/>
    </source>
</evidence>
<evidence type="ECO:0000256" key="1">
    <source>
        <dbReference type="ARBA" id="ARBA00005017"/>
    </source>
</evidence>
<feature type="domain" description="GHMP kinase C-terminal" evidence="8">
    <location>
        <begin position="262"/>
        <end position="344"/>
    </location>
</feature>
<evidence type="ECO:0000256" key="5">
    <source>
        <dbReference type="ARBA" id="ARBA00022777"/>
    </source>
</evidence>
<dbReference type="InterPro" id="IPR014721">
    <property type="entry name" value="Ribsml_uS5_D2-typ_fold_subgr"/>
</dbReference>
<evidence type="ECO:0000313" key="9">
    <source>
        <dbReference type="EMBL" id="MDJ1371667.1"/>
    </source>
</evidence>
<comment type="caution">
    <text evidence="9">The sequence shown here is derived from an EMBL/GenBank/DDBJ whole genome shotgun (WGS) entry which is preliminary data.</text>
</comment>
<evidence type="ECO:0000256" key="2">
    <source>
        <dbReference type="ARBA" id="ARBA00012958"/>
    </source>
</evidence>
<dbReference type="PANTHER" id="PTHR31814">
    <property type="match status" value="1"/>
</dbReference>
<dbReference type="SUPFAM" id="SSF54211">
    <property type="entry name" value="Ribosomal protein S5 domain 2-like"/>
    <property type="match status" value="1"/>
</dbReference>
<keyword evidence="4" id="KW-0547">Nucleotide-binding</keyword>
<sequence length="370" mass="39857">METKAPGKLYIAGEYAVVEPGEPSVIVAVDRVLTVNLTPSDDVGRVFSSEYGLRPVVWTRDDDDSIQLEHQPFDYVMAAIALTERLRGERGREPRYFDLHIESELDDSSGRKFGLGSSAAVVVATIAAIGDFYELGLTTTERFKLALLSTARVSPRSSGGDLAASTFGGWIRYTSPDRDALLRDLDRNETVSANLDSTGWDTFSVTQLPEPQTLELLVGWTGSPASTERLVNRVEKKTPIASTSHEDFLARSREIVDALVAAMQAHDASRTLELVRSARTLLQGLGERTGIQIETEKLRTLCEIAESHDAAAKPSGAGGGDCGIVFAGPDSDREAILREWEAAGVRPLGLGVYPAVGTQNAEPQAGGPND</sequence>
<dbReference type="InterPro" id="IPR006204">
    <property type="entry name" value="GHMP_kinase_N_dom"/>
</dbReference>
<name>A0ABT7CA93_9MICO</name>
<evidence type="ECO:0000256" key="3">
    <source>
        <dbReference type="ARBA" id="ARBA00022679"/>
    </source>
</evidence>
<keyword evidence="5 9" id="KW-0418">Kinase</keyword>
<evidence type="ECO:0000259" key="7">
    <source>
        <dbReference type="Pfam" id="PF00288"/>
    </source>
</evidence>
<keyword evidence="3" id="KW-0808">Transferase</keyword>
<dbReference type="InterPro" id="IPR020568">
    <property type="entry name" value="Ribosomal_Su5_D2-typ_SF"/>
</dbReference>